<dbReference type="Gene3D" id="1.10.287.130">
    <property type="match status" value="1"/>
</dbReference>
<evidence type="ECO:0000256" key="6">
    <source>
        <dbReference type="SAM" id="Coils"/>
    </source>
</evidence>
<feature type="compositionally biased region" description="Basic and acidic residues" evidence="7">
    <location>
        <begin position="830"/>
        <end position="839"/>
    </location>
</feature>
<evidence type="ECO:0000256" key="1">
    <source>
        <dbReference type="ARBA" id="ARBA00000085"/>
    </source>
</evidence>
<dbReference type="PANTHER" id="PTHR47628">
    <property type="match status" value="1"/>
</dbReference>
<evidence type="ECO:0000259" key="8">
    <source>
        <dbReference type="PROSITE" id="PS50109"/>
    </source>
</evidence>
<dbReference type="PANTHER" id="PTHR47628:SF1">
    <property type="entry name" value="ALIPHATIC AMIDASE EXPRESSION-REGULATING PROTEIN"/>
    <property type="match status" value="1"/>
</dbReference>
<feature type="region of interest" description="Disordered" evidence="7">
    <location>
        <begin position="496"/>
        <end position="517"/>
    </location>
</feature>
<sequence length="979" mass="108162">MFEESAMSKTSETGNRCESSVKVGILHSLSGTMAIGEASLKDAELMAIAEINAAGGVLGKPIEPVIEDGASSPTEFSQKARKLIQQEQVITIFGGWSSASRKAVLPVLEEFNAQLWYPVEYEGLESSPHIFYTGICPNQQVEPALTWAIANKGKRIYLIGSNYVFPRTINKIIRAHLKQQGGEIVGEEYILLGEQNFQDIIPRIQATQADLVFNTLNGDSNIAFYHQYREAGITAAEMPILAVSVAEDEVRRIGDAATGHYATWSYFQSVNTPQNQKFVKNFQARYGKNRVTSDPIEAAYTQVYLWKQSVEKAGTFDVDQVRKAAYNQTFEAPGGLVRIEANNHISKTCRIGEILPNGQFKIVWENPHAIAPLPWLGIETMNGSVSAVAIEMLGEVSQSIQYSCQMEEKSRQLEMAMAEVKATNERLESTQQELVASETRFRELRSRVELLKRRLSSQIHTSLNIDTILKTAVSEIRHLLAIDRCQFLWYNPESNPPNYEQSQEARDPRQSQDCTDNPLAEIPVLGKALQQLQLLQIDDVIADRQLDEPSRDLLQARSIISLLAVAVQTHSGQKGALVCLHGSSTHSWTESEVELLQDVAIQIAIAIDQAKLYDQSCITATAANAQAAKLKTALHELKQTQAKLIQTEKISSLGSLVAGVAHEINNPVNFIYGNLSYATKYLQELMQLLGLYEKYYGEPSEEIRAYTEEIELAYLLEDLPQMISSMRVGAERIGELARSLRNFSRADTAELKVTDIHEGLKSTLLILHHRLKANPYCGAIATIEQFGDLPPVECYPSQLNQVFMNAIGNAIDALEEMTGKWNTSNSAKGNGHDLENSDRKGKKTGGGTGEMSLSDLDFSKSRLPVYQLPLPTIWIRTEVVRDEAVAIRVADNGPGMTPEVRQQLFEAFFTTKPEGKGTGLGLSISYQIVVERHGGSISCISEPGQGTEFRIVIPIRQGAKVRSSDPAIDVIPSLMGGAS</sequence>
<organism evidence="9 10">
    <name type="scientific">Phormidium pseudopriestleyi FRX01</name>
    <dbReference type="NCBI Taxonomy" id="1759528"/>
    <lineage>
        <taxon>Bacteria</taxon>
        <taxon>Bacillati</taxon>
        <taxon>Cyanobacteriota</taxon>
        <taxon>Cyanophyceae</taxon>
        <taxon>Oscillatoriophycideae</taxon>
        <taxon>Oscillatoriales</taxon>
        <taxon>Oscillatoriaceae</taxon>
        <taxon>Phormidium</taxon>
    </lineage>
</organism>
<dbReference type="Gene3D" id="3.30.565.10">
    <property type="entry name" value="Histidine kinase-like ATPase, C-terminal domain"/>
    <property type="match status" value="1"/>
</dbReference>
<dbReference type="CDD" id="cd00082">
    <property type="entry name" value="HisKA"/>
    <property type="match status" value="1"/>
</dbReference>
<dbReference type="PROSITE" id="PS50109">
    <property type="entry name" value="HIS_KIN"/>
    <property type="match status" value="1"/>
</dbReference>
<dbReference type="InterPro" id="IPR017777">
    <property type="entry name" value="ABC_urea-bd_UrtA"/>
</dbReference>
<protein>
    <recommendedName>
        <fullName evidence="2">histidine kinase</fullName>
        <ecNumber evidence="2">2.7.13.3</ecNumber>
    </recommendedName>
</protein>
<dbReference type="Pfam" id="PF01590">
    <property type="entry name" value="GAF"/>
    <property type="match status" value="1"/>
</dbReference>
<dbReference type="InterPro" id="IPR005467">
    <property type="entry name" value="His_kinase_dom"/>
</dbReference>
<dbReference type="InterPro" id="IPR003594">
    <property type="entry name" value="HATPase_dom"/>
</dbReference>
<dbReference type="SUPFAM" id="SSF53822">
    <property type="entry name" value="Periplasmic binding protein-like I"/>
    <property type="match status" value="1"/>
</dbReference>
<feature type="region of interest" description="Disordered" evidence="7">
    <location>
        <begin position="822"/>
        <end position="851"/>
    </location>
</feature>
<dbReference type="InterPro" id="IPR004358">
    <property type="entry name" value="Sig_transdc_His_kin-like_C"/>
</dbReference>
<keyword evidence="4" id="KW-0808">Transferase</keyword>
<evidence type="ECO:0000313" key="9">
    <source>
        <dbReference type="EMBL" id="MBO0351766.1"/>
    </source>
</evidence>
<dbReference type="Pfam" id="PF13433">
    <property type="entry name" value="Peripla_BP_5"/>
    <property type="match status" value="1"/>
</dbReference>
<keyword evidence="3" id="KW-0597">Phosphoprotein</keyword>
<dbReference type="InterPro" id="IPR003661">
    <property type="entry name" value="HisK_dim/P_dom"/>
</dbReference>
<dbReference type="SUPFAM" id="SSF55781">
    <property type="entry name" value="GAF domain-like"/>
    <property type="match status" value="1"/>
</dbReference>
<dbReference type="SMART" id="SM00387">
    <property type="entry name" value="HATPase_c"/>
    <property type="match status" value="1"/>
</dbReference>
<proteinExistence type="predicted"/>
<keyword evidence="5" id="KW-0902">Two-component regulatory system</keyword>
<reference evidence="9 10" key="1">
    <citation type="submission" date="2021-03" db="EMBL/GenBank/DDBJ databases">
        <title>Metabolic Capacity of the Antarctic Cyanobacterium Phormidium pseudopriestleyi that Sustains Oxygenic Photosynthesis in the Presence of Hydrogen Sulfide.</title>
        <authorList>
            <person name="Lumian J.E."/>
            <person name="Jungblut A.D."/>
            <person name="Dillon M.L."/>
            <person name="Hawes I."/>
            <person name="Doran P.T."/>
            <person name="Mackey T.J."/>
            <person name="Dick G.J."/>
            <person name="Grettenberger C.L."/>
            <person name="Sumner D.Y."/>
        </authorList>
    </citation>
    <scope>NUCLEOTIDE SEQUENCE [LARGE SCALE GENOMIC DNA]</scope>
    <source>
        <strain evidence="9 10">FRX01</strain>
    </source>
</reference>
<gene>
    <name evidence="9" type="primary">urtA</name>
    <name evidence="9" type="ORF">J0895_22325</name>
</gene>
<dbReference type="NCBIfam" id="TIGR03407">
    <property type="entry name" value="urea_ABC_UrtA"/>
    <property type="match status" value="1"/>
</dbReference>
<feature type="coiled-coil region" evidence="6">
    <location>
        <begin position="406"/>
        <end position="454"/>
    </location>
</feature>
<name>A0ABS3FXC1_9CYAN</name>
<evidence type="ECO:0000256" key="4">
    <source>
        <dbReference type="ARBA" id="ARBA00022777"/>
    </source>
</evidence>
<keyword evidence="10" id="KW-1185">Reference proteome</keyword>
<comment type="catalytic activity">
    <reaction evidence="1">
        <text>ATP + protein L-histidine = ADP + protein N-phospho-L-histidine.</text>
        <dbReference type="EC" id="2.7.13.3"/>
    </reaction>
</comment>
<evidence type="ECO:0000256" key="3">
    <source>
        <dbReference type="ARBA" id="ARBA00022553"/>
    </source>
</evidence>
<feature type="domain" description="Histidine kinase" evidence="8">
    <location>
        <begin position="659"/>
        <end position="957"/>
    </location>
</feature>
<dbReference type="EMBL" id="JAFLQW010000583">
    <property type="protein sequence ID" value="MBO0351766.1"/>
    <property type="molecule type" value="Genomic_DNA"/>
</dbReference>
<dbReference type="Gene3D" id="3.40.50.2300">
    <property type="match status" value="2"/>
</dbReference>
<accession>A0ABS3FXC1</accession>
<dbReference type="InterPro" id="IPR028082">
    <property type="entry name" value="Peripla_BP_I"/>
</dbReference>
<dbReference type="PRINTS" id="PR00344">
    <property type="entry name" value="BCTRLSENSOR"/>
</dbReference>
<dbReference type="EC" id="2.7.13.3" evidence="2"/>
<dbReference type="SMART" id="SM00065">
    <property type="entry name" value="GAF"/>
    <property type="match status" value="1"/>
</dbReference>
<evidence type="ECO:0000256" key="5">
    <source>
        <dbReference type="ARBA" id="ARBA00023012"/>
    </source>
</evidence>
<dbReference type="Gene3D" id="3.30.450.40">
    <property type="match status" value="1"/>
</dbReference>
<comment type="caution">
    <text evidence="9">The sequence shown here is derived from an EMBL/GenBank/DDBJ whole genome shotgun (WGS) entry which is preliminary data.</text>
</comment>
<dbReference type="InterPro" id="IPR029016">
    <property type="entry name" value="GAF-like_dom_sf"/>
</dbReference>
<dbReference type="CDD" id="cd06355">
    <property type="entry name" value="PBP1_FmdD-like"/>
    <property type="match status" value="1"/>
</dbReference>
<dbReference type="InterPro" id="IPR003018">
    <property type="entry name" value="GAF"/>
</dbReference>
<keyword evidence="4" id="KW-0418">Kinase</keyword>
<keyword evidence="6" id="KW-0175">Coiled coil</keyword>
<dbReference type="Proteomes" id="UP000664844">
    <property type="component" value="Unassembled WGS sequence"/>
</dbReference>
<evidence type="ECO:0000256" key="7">
    <source>
        <dbReference type="SAM" id="MobiDB-lite"/>
    </source>
</evidence>
<evidence type="ECO:0000256" key="2">
    <source>
        <dbReference type="ARBA" id="ARBA00012438"/>
    </source>
</evidence>
<dbReference type="SUPFAM" id="SSF55874">
    <property type="entry name" value="ATPase domain of HSP90 chaperone/DNA topoisomerase II/histidine kinase"/>
    <property type="match status" value="2"/>
</dbReference>
<dbReference type="Pfam" id="PF02518">
    <property type="entry name" value="HATPase_c"/>
    <property type="match status" value="1"/>
</dbReference>
<evidence type="ECO:0000313" key="10">
    <source>
        <dbReference type="Proteomes" id="UP000664844"/>
    </source>
</evidence>
<dbReference type="InterPro" id="IPR036890">
    <property type="entry name" value="HATPase_C_sf"/>
</dbReference>